<keyword evidence="2" id="KW-1185">Reference proteome</keyword>
<evidence type="ECO:0000313" key="1">
    <source>
        <dbReference type="EMBL" id="KXA12947.1"/>
    </source>
</evidence>
<reference evidence="2" key="1">
    <citation type="submission" date="2016-01" db="EMBL/GenBank/DDBJ databases">
        <authorList>
            <person name="Mitreva M."/>
            <person name="Pepin K.H."/>
            <person name="Mihindukulasuriya K.A."/>
            <person name="Fulton R."/>
            <person name="Fronick C."/>
            <person name="O'Laughlin M."/>
            <person name="Miner T."/>
            <person name="Herter B."/>
            <person name="Rosa B.A."/>
            <person name="Cordes M."/>
            <person name="Tomlinson C."/>
            <person name="Wollam A."/>
            <person name="Palsikar V.B."/>
            <person name="Mardis E.R."/>
            <person name="Wilson R.K."/>
        </authorList>
    </citation>
    <scope>NUCLEOTIDE SEQUENCE [LARGE SCALE GENOMIC DNA]</scope>
    <source>
        <strain evidence="2">MJR7757B</strain>
    </source>
</reference>
<gene>
    <name evidence="1" type="ORF">HMPREF3221_02468</name>
</gene>
<dbReference type="Proteomes" id="UP000070401">
    <property type="component" value="Unassembled WGS sequence"/>
</dbReference>
<comment type="caution">
    <text evidence="1">The sequence shown here is derived from an EMBL/GenBank/DDBJ whole genome shotgun (WGS) entry which is preliminary data.</text>
</comment>
<organism evidence="1 2">
    <name type="scientific">Fusobacterium nucleatum</name>
    <dbReference type="NCBI Taxonomy" id="851"/>
    <lineage>
        <taxon>Bacteria</taxon>
        <taxon>Fusobacteriati</taxon>
        <taxon>Fusobacteriota</taxon>
        <taxon>Fusobacteriia</taxon>
        <taxon>Fusobacteriales</taxon>
        <taxon>Fusobacteriaceae</taxon>
        <taxon>Fusobacterium</taxon>
    </lineage>
</organism>
<dbReference type="PATRIC" id="fig|851.8.peg.2502"/>
<dbReference type="AlphaFoldDB" id="A0A133N9H5"/>
<name>A0A133N9H5_FUSNU</name>
<sequence>MNKKENSMWKCKKCGGTEFKVEIDGYIELDLKKNGDFDYKKDTLNVRNIHPYIHCCKCGNEDEETEISKIAIWEEKDEKDS</sequence>
<protein>
    <submittedName>
        <fullName evidence="1">Uncharacterized protein</fullName>
    </submittedName>
</protein>
<dbReference type="EMBL" id="LRPY01000294">
    <property type="protein sequence ID" value="KXA12947.1"/>
    <property type="molecule type" value="Genomic_DNA"/>
</dbReference>
<proteinExistence type="predicted"/>
<evidence type="ECO:0000313" key="2">
    <source>
        <dbReference type="Proteomes" id="UP000070401"/>
    </source>
</evidence>
<accession>A0A133N9H5</accession>